<accession>A0AA39TH41</accession>
<reference evidence="1" key="2">
    <citation type="submission" date="2023-06" db="EMBL/GenBank/DDBJ databases">
        <authorList>
            <person name="Swenson N.G."/>
            <person name="Wegrzyn J.L."/>
            <person name="Mcevoy S.L."/>
        </authorList>
    </citation>
    <scope>NUCLEOTIDE SEQUENCE</scope>
    <source>
        <strain evidence="1">NS2018</strain>
        <tissue evidence="1">Leaf</tissue>
    </source>
</reference>
<protein>
    <submittedName>
        <fullName evidence="1">Uncharacterized protein</fullName>
    </submittedName>
</protein>
<reference evidence="1" key="1">
    <citation type="journal article" date="2022" name="Plant J.">
        <title>Strategies of tolerance reflected in two North American maple genomes.</title>
        <authorList>
            <person name="McEvoy S.L."/>
            <person name="Sezen U.U."/>
            <person name="Trouern-Trend A."/>
            <person name="McMahon S.M."/>
            <person name="Schaberg P.G."/>
            <person name="Yang J."/>
            <person name="Wegrzyn J.L."/>
            <person name="Swenson N.G."/>
        </authorList>
    </citation>
    <scope>NUCLEOTIDE SEQUENCE</scope>
    <source>
        <strain evidence="1">NS2018</strain>
    </source>
</reference>
<name>A0AA39TH41_ACESA</name>
<comment type="caution">
    <text evidence="1">The sequence shown here is derived from an EMBL/GenBank/DDBJ whole genome shotgun (WGS) entry which is preliminary data.</text>
</comment>
<keyword evidence="2" id="KW-1185">Reference proteome</keyword>
<evidence type="ECO:0000313" key="1">
    <source>
        <dbReference type="EMBL" id="KAK0605255.1"/>
    </source>
</evidence>
<dbReference type="AlphaFoldDB" id="A0AA39TH41"/>
<sequence length="81" mass="8675">MMGAGQQVDPFLSTQYEMNALAIDPSLYAMNRQTIDPFLSTLYVMDEQTIPHFLAGTGTGGLNTGNEAMGSMNTLIVSNIG</sequence>
<dbReference type="EMBL" id="JAUESC010000002">
    <property type="protein sequence ID" value="KAK0605255.1"/>
    <property type="molecule type" value="Genomic_DNA"/>
</dbReference>
<organism evidence="1 2">
    <name type="scientific">Acer saccharum</name>
    <name type="common">Sugar maple</name>
    <dbReference type="NCBI Taxonomy" id="4024"/>
    <lineage>
        <taxon>Eukaryota</taxon>
        <taxon>Viridiplantae</taxon>
        <taxon>Streptophyta</taxon>
        <taxon>Embryophyta</taxon>
        <taxon>Tracheophyta</taxon>
        <taxon>Spermatophyta</taxon>
        <taxon>Magnoliopsida</taxon>
        <taxon>eudicotyledons</taxon>
        <taxon>Gunneridae</taxon>
        <taxon>Pentapetalae</taxon>
        <taxon>rosids</taxon>
        <taxon>malvids</taxon>
        <taxon>Sapindales</taxon>
        <taxon>Sapindaceae</taxon>
        <taxon>Hippocastanoideae</taxon>
        <taxon>Acereae</taxon>
        <taxon>Acer</taxon>
    </lineage>
</organism>
<proteinExistence type="predicted"/>
<evidence type="ECO:0000313" key="2">
    <source>
        <dbReference type="Proteomes" id="UP001168877"/>
    </source>
</evidence>
<dbReference type="Proteomes" id="UP001168877">
    <property type="component" value="Unassembled WGS sequence"/>
</dbReference>
<gene>
    <name evidence="1" type="ORF">LWI29_024685</name>
</gene>